<evidence type="ECO:0000256" key="2">
    <source>
        <dbReference type="NCBIfam" id="TIGR03664"/>
    </source>
</evidence>
<dbReference type="Pfam" id="PF01048">
    <property type="entry name" value="PNP_UDP_1"/>
    <property type="match status" value="1"/>
</dbReference>
<dbReference type="GO" id="GO:0008930">
    <property type="term" value="F:methylthioadenosine nucleosidase activity"/>
    <property type="evidence" value="ECO:0007669"/>
    <property type="project" value="TreeGrafter"/>
</dbReference>
<keyword evidence="5" id="KW-1185">Reference proteome</keyword>
<dbReference type="InterPro" id="IPR000845">
    <property type="entry name" value="Nucleoside_phosphorylase_d"/>
</dbReference>
<dbReference type="InterPro" id="IPR035994">
    <property type="entry name" value="Nucleoside_phosphorylase_sf"/>
</dbReference>
<comment type="pathway">
    <text evidence="1">Quinol/quinone metabolism; menaquinone biosynthesis.</text>
</comment>
<dbReference type="UniPathway" id="UPA00079"/>
<organism evidence="4 5">
    <name type="scientific">Deinobacterium chartae</name>
    <dbReference type="NCBI Taxonomy" id="521158"/>
    <lineage>
        <taxon>Bacteria</taxon>
        <taxon>Thermotogati</taxon>
        <taxon>Deinococcota</taxon>
        <taxon>Deinococci</taxon>
        <taxon>Deinococcales</taxon>
        <taxon>Deinococcaceae</taxon>
        <taxon>Deinobacterium</taxon>
    </lineage>
</organism>
<sequence>MKLALICATDLEAHRFGGLGLEVKVSGVGAVNAALATAELIREARPELVINVGIGGAYPGSGLQTGAAALSSEFVYAGLGARDGAQFLDLETLGFPVLPGWYNRLPAWERAAALAARLGLPCGPFLTLETVTGSLEAARELEARYPGALIEGMEGAGVAHAALRAGVPALELRGVSNPVGPRDRTSWRIGPALEAARAALEGLLLALR</sequence>
<dbReference type="EC" id="3.2.2.26" evidence="1 2"/>
<comment type="function">
    <text evidence="1">Catalyzes the hydrolysis of futalosine (FL) to dehypoxanthine futalosine (DHFL) and hypoxanthine, a step in the biosynthesis of menaquinone (MK, vitamin K2).</text>
</comment>
<gene>
    <name evidence="1" type="primary">mqnB</name>
    <name evidence="4" type="ORF">HNR42_003251</name>
</gene>
<evidence type="ECO:0000313" key="5">
    <source>
        <dbReference type="Proteomes" id="UP000569951"/>
    </source>
</evidence>
<dbReference type="NCBIfam" id="TIGR03664">
    <property type="entry name" value="fut_nucase"/>
    <property type="match status" value="1"/>
</dbReference>
<comment type="similarity">
    <text evidence="1">Belongs to the PNP/UDP phosphorylase family. Futalosine hydrolase subfamily.</text>
</comment>
<dbReference type="Proteomes" id="UP000569951">
    <property type="component" value="Unassembled WGS sequence"/>
</dbReference>
<dbReference type="GO" id="GO:0009234">
    <property type="term" value="P:menaquinone biosynthetic process"/>
    <property type="evidence" value="ECO:0007669"/>
    <property type="project" value="UniProtKB-UniRule"/>
</dbReference>
<reference evidence="4 5" key="1">
    <citation type="submission" date="2020-08" db="EMBL/GenBank/DDBJ databases">
        <title>Genomic Encyclopedia of Type Strains, Phase IV (KMG-IV): sequencing the most valuable type-strain genomes for metagenomic binning, comparative biology and taxonomic classification.</title>
        <authorList>
            <person name="Goeker M."/>
        </authorList>
    </citation>
    <scope>NUCLEOTIDE SEQUENCE [LARGE SCALE GENOMIC DNA]</scope>
    <source>
        <strain evidence="4 5">DSM 21458</strain>
    </source>
</reference>
<dbReference type="AlphaFoldDB" id="A0A841I3C0"/>
<dbReference type="InterPro" id="IPR019963">
    <property type="entry name" value="FL_hydrolase_MqnB"/>
</dbReference>
<comment type="caution">
    <text evidence="4">The sequence shown here is derived from an EMBL/GenBank/DDBJ whole genome shotgun (WGS) entry which is preliminary data.</text>
</comment>
<keyword evidence="1 4" id="KW-0378">Hydrolase</keyword>
<dbReference type="SUPFAM" id="SSF53167">
    <property type="entry name" value="Purine and uridine phosphorylases"/>
    <property type="match status" value="1"/>
</dbReference>
<protein>
    <recommendedName>
        <fullName evidence="1 2">Futalosine hydrolase</fullName>
        <shortName evidence="1">FL hydrolase</shortName>
        <ecNumber evidence="1 2">3.2.2.26</ecNumber>
    </recommendedName>
    <alternativeName>
        <fullName evidence="1">Futalosine nucleosidase</fullName>
    </alternativeName>
    <alternativeName>
        <fullName evidence="1">Menaquinone biosynthetic enzyme MqnB</fullName>
    </alternativeName>
</protein>
<evidence type="ECO:0000313" key="4">
    <source>
        <dbReference type="EMBL" id="MBB6099793.1"/>
    </source>
</evidence>
<dbReference type="CDD" id="cd17766">
    <property type="entry name" value="futalosine_nucleosidase_MqnB"/>
    <property type="match status" value="1"/>
</dbReference>
<name>A0A841I3C0_9DEIO</name>
<dbReference type="GO" id="GO:0008782">
    <property type="term" value="F:adenosylhomocysteine nucleosidase activity"/>
    <property type="evidence" value="ECO:0007669"/>
    <property type="project" value="TreeGrafter"/>
</dbReference>
<accession>A0A841I3C0</accession>
<feature type="domain" description="Nucleoside phosphorylase" evidence="3">
    <location>
        <begin position="23"/>
        <end position="206"/>
    </location>
</feature>
<dbReference type="RefSeq" id="WP_183988529.1">
    <property type="nucleotide sequence ID" value="NZ_JACHHG010000015.1"/>
</dbReference>
<dbReference type="PANTHER" id="PTHR46832:SF2">
    <property type="entry name" value="FUTALOSINE HYDROLASE"/>
    <property type="match status" value="1"/>
</dbReference>
<dbReference type="Gene3D" id="3.40.50.1580">
    <property type="entry name" value="Nucleoside phosphorylase domain"/>
    <property type="match status" value="1"/>
</dbReference>
<evidence type="ECO:0000256" key="1">
    <source>
        <dbReference type="HAMAP-Rule" id="MF_00991"/>
    </source>
</evidence>
<dbReference type="GO" id="GO:0019284">
    <property type="term" value="P:L-methionine salvage from S-adenosylmethionine"/>
    <property type="evidence" value="ECO:0007669"/>
    <property type="project" value="TreeGrafter"/>
</dbReference>
<dbReference type="PANTHER" id="PTHR46832">
    <property type="entry name" value="5'-METHYLTHIOADENOSINE/S-ADENOSYLHOMOCYSTEINE NUCLEOSIDASE"/>
    <property type="match status" value="1"/>
</dbReference>
<keyword evidence="4" id="KW-0326">Glycosidase</keyword>
<keyword evidence="1" id="KW-0474">Menaquinone biosynthesis</keyword>
<dbReference type="HAMAP" id="MF_00991">
    <property type="entry name" value="MqnB"/>
    <property type="match status" value="1"/>
</dbReference>
<proteinExistence type="inferred from homology"/>
<dbReference type="GO" id="GO:0005829">
    <property type="term" value="C:cytosol"/>
    <property type="evidence" value="ECO:0007669"/>
    <property type="project" value="TreeGrafter"/>
</dbReference>
<dbReference type="EMBL" id="JACHHG010000015">
    <property type="protein sequence ID" value="MBB6099793.1"/>
    <property type="molecule type" value="Genomic_DNA"/>
</dbReference>
<dbReference type="GO" id="GO:0009116">
    <property type="term" value="P:nucleoside metabolic process"/>
    <property type="evidence" value="ECO:0007669"/>
    <property type="project" value="InterPro"/>
</dbReference>
<comment type="catalytic activity">
    <reaction evidence="1">
        <text>futalosine + H2O = dehypoxanthine futalosine + hypoxanthine</text>
        <dbReference type="Rhea" id="RHEA:25904"/>
        <dbReference type="ChEBI" id="CHEBI:15377"/>
        <dbReference type="ChEBI" id="CHEBI:17368"/>
        <dbReference type="ChEBI" id="CHEBI:58863"/>
        <dbReference type="ChEBI" id="CHEBI:58864"/>
        <dbReference type="EC" id="3.2.2.26"/>
    </reaction>
</comment>
<evidence type="ECO:0000259" key="3">
    <source>
        <dbReference type="Pfam" id="PF01048"/>
    </source>
</evidence>